<dbReference type="PIRSF" id="PIRSF000709">
    <property type="entry name" value="6PFK_2-Ptase"/>
    <property type="match status" value="1"/>
</dbReference>
<dbReference type="EMBL" id="LSSM01002780">
    <property type="protein sequence ID" value="OMJ20350.1"/>
    <property type="molecule type" value="Genomic_DNA"/>
</dbReference>
<name>A0A1R1Y0B4_9FUNG</name>
<dbReference type="GO" id="GO:0003873">
    <property type="term" value="F:6-phosphofructo-2-kinase activity"/>
    <property type="evidence" value="ECO:0007669"/>
    <property type="project" value="InterPro"/>
</dbReference>
<dbReference type="GO" id="GO:0006003">
    <property type="term" value="P:fructose 2,6-bisphosphate metabolic process"/>
    <property type="evidence" value="ECO:0007669"/>
    <property type="project" value="InterPro"/>
</dbReference>
<dbReference type="PANTHER" id="PTHR10606">
    <property type="entry name" value="6-PHOSPHOFRUCTO-2-KINASE/FRUCTOSE-2,6-BISPHOSPHATASE"/>
    <property type="match status" value="1"/>
</dbReference>
<dbReference type="Gene3D" id="3.40.50.300">
    <property type="entry name" value="P-loop containing nucleotide triphosphate hydrolases"/>
    <property type="match status" value="1"/>
</dbReference>
<evidence type="ECO:0000256" key="1">
    <source>
        <dbReference type="ARBA" id="ARBA00022741"/>
    </source>
</evidence>
<dbReference type="PANTHER" id="PTHR10606:SF39">
    <property type="entry name" value="6-PHOSPHOFRUCTO-2-KINASE_FRUCTOSE-2,6-BISPHOSPHATASE YLR345W-RELATED"/>
    <property type="match status" value="1"/>
</dbReference>
<dbReference type="GO" id="GO:0005829">
    <property type="term" value="C:cytosol"/>
    <property type="evidence" value="ECO:0007669"/>
    <property type="project" value="TreeGrafter"/>
</dbReference>
<dbReference type="InterPro" id="IPR013079">
    <property type="entry name" value="6Phosfructo_kin"/>
</dbReference>
<evidence type="ECO:0000256" key="2">
    <source>
        <dbReference type="ARBA" id="ARBA00022840"/>
    </source>
</evidence>
<reference evidence="5" key="1">
    <citation type="submission" date="2017-01" db="EMBL/GenBank/DDBJ databases">
        <authorList>
            <person name="Wang Y."/>
            <person name="White M."/>
            <person name="Kvist S."/>
            <person name="Moncalvo J.-M."/>
        </authorList>
    </citation>
    <scope>NUCLEOTIDE SEQUENCE [LARGE SCALE GENOMIC DNA]</scope>
    <source>
        <strain evidence="5">ID-206-W2</strain>
    </source>
</reference>
<dbReference type="InterPro" id="IPR029033">
    <property type="entry name" value="His_PPase_superfam"/>
</dbReference>
<evidence type="ECO:0000313" key="5">
    <source>
        <dbReference type="Proteomes" id="UP000187429"/>
    </source>
</evidence>
<dbReference type="InterPro" id="IPR027417">
    <property type="entry name" value="P-loop_NTPase"/>
</dbReference>
<dbReference type="InterPro" id="IPR013078">
    <property type="entry name" value="His_Pase_superF_clade-1"/>
</dbReference>
<dbReference type="GO" id="GO:0005524">
    <property type="term" value="F:ATP binding"/>
    <property type="evidence" value="ECO:0007669"/>
    <property type="project" value="UniProtKB-KW"/>
</dbReference>
<comment type="caution">
    <text evidence="4">The sequence shown here is derived from an EMBL/GenBank/DDBJ whole genome shotgun (WGS) entry which is preliminary data.</text>
</comment>
<sequence length="254" mass="29111">MLPIYETIDESNLSFIKLINSGQRIETNNLRGYLPTRIVFYLMNIHIQGRRIYLARDFVDLNDKGDGIRKLNVDGIAEYSKKLHSAVMRRINEINPQKDDSKNIKLIVWTSPSQSSIQAATAFENEINVLLRKRMMLKQRNQGIFNGLNPDEIKSKNPEEYLKCLENPYYHRYPMAESYYDLSTRLEAIILDLERETSNVLIIAPSSVLRCLYAYFASVSFSQSVIPSLSFSTSNVIELTPGAYGCAEKKIPLI</sequence>
<dbReference type="AlphaFoldDB" id="A0A1R1Y0B4"/>
<proteinExistence type="predicted"/>
<feature type="domain" description="6-phosphofructo-2-kinase" evidence="3">
    <location>
        <begin position="4"/>
        <end position="47"/>
    </location>
</feature>
<dbReference type="Pfam" id="PF00300">
    <property type="entry name" value="His_Phos_1"/>
    <property type="match status" value="1"/>
</dbReference>
<organism evidence="4 5">
    <name type="scientific">Smittium culicis</name>
    <dbReference type="NCBI Taxonomy" id="133412"/>
    <lineage>
        <taxon>Eukaryota</taxon>
        <taxon>Fungi</taxon>
        <taxon>Fungi incertae sedis</taxon>
        <taxon>Zoopagomycota</taxon>
        <taxon>Kickxellomycotina</taxon>
        <taxon>Harpellomycetes</taxon>
        <taxon>Harpellales</taxon>
        <taxon>Legeriomycetaceae</taxon>
        <taxon>Smittium</taxon>
    </lineage>
</organism>
<dbReference type="Pfam" id="PF01591">
    <property type="entry name" value="6PF2K"/>
    <property type="match status" value="1"/>
</dbReference>
<gene>
    <name evidence="4" type="ORF">AYI69_g6255</name>
</gene>
<dbReference type="GO" id="GO:0004331">
    <property type="term" value="F:fructose-2,6-bisphosphate 2-phosphatase activity"/>
    <property type="evidence" value="ECO:0007669"/>
    <property type="project" value="TreeGrafter"/>
</dbReference>
<keyword evidence="1" id="KW-0547">Nucleotide-binding</keyword>
<dbReference type="SUPFAM" id="SSF53254">
    <property type="entry name" value="Phosphoglycerate mutase-like"/>
    <property type="match status" value="1"/>
</dbReference>
<protein>
    <submittedName>
        <fullName evidence="4">6-phosphofructo-2-kinase/fructose-2, 6-bisphosphatase 3</fullName>
    </submittedName>
</protein>
<accession>A0A1R1Y0B4</accession>
<keyword evidence="4" id="KW-0418">Kinase</keyword>
<evidence type="ECO:0000259" key="3">
    <source>
        <dbReference type="Pfam" id="PF01591"/>
    </source>
</evidence>
<keyword evidence="4" id="KW-0808">Transferase</keyword>
<dbReference type="GO" id="GO:0006000">
    <property type="term" value="P:fructose metabolic process"/>
    <property type="evidence" value="ECO:0007669"/>
    <property type="project" value="InterPro"/>
</dbReference>
<dbReference type="OrthoDB" id="267323at2759"/>
<dbReference type="InterPro" id="IPR003094">
    <property type="entry name" value="6Pfruct_kin"/>
</dbReference>
<dbReference type="Gene3D" id="3.40.50.1240">
    <property type="entry name" value="Phosphoglycerate mutase-like"/>
    <property type="match status" value="1"/>
</dbReference>
<dbReference type="Proteomes" id="UP000187429">
    <property type="component" value="Unassembled WGS sequence"/>
</dbReference>
<keyword evidence="5" id="KW-1185">Reference proteome</keyword>
<evidence type="ECO:0000313" key="4">
    <source>
        <dbReference type="EMBL" id="OMJ20350.1"/>
    </source>
</evidence>
<keyword evidence="2" id="KW-0067">ATP-binding</keyword>